<dbReference type="PANTHER" id="PTHR37821">
    <property type="entry name" value="AMINO ACID TRANSPORTER YUIF-RELATED"/>
    <property type="match status" value="1"/>
</dbReference>
<keyword evidence="5 6" id="KW-0472">Membrane</keyword>
<feature type="transmembrane region" description="Helical" evidence="6">
    <location>
        <begin position="185"/>
        <end position="205"/>
    </location>
</feature>
<accession>A0A1G6KBR3</accession>
<evidence type="ECO:0000256" key="4">
    <source>
        <dbReference type="ARBA" id="ARBA00022989"/>
    </source>
</evidence>
<keyword evidence="2" id="KW-1003">Cell membrane</keyword>
<proteinExistence type="predicted"/>
<dbReference type="RefSeq" id="WP_091567357.1">
    <property type="nucleotide sequence ID" value="NZ_FMZA01000005.1"/>
</dbReference>
<name>A0A1G6KBR3_9BACL</name>
<reference evidence="9 10" key="1">
    <citation type="submission" date="2016-10" db="EMBL/GenBank/DDBJ databases">
        <authorList>
            <person name="de Groot N.N."/>
        </authorList>
    </citation>
    <scope>NUCLEOTIDE SEQUENCE [LARGE SCALE GENOMIC DNA]</scope>
    <source>
        <strain evidence="9 10">DSM 45514</strain>
    </source>
</reference>
<protein>
    <recommendedName>
        <fullName evidence="11">Sodium:proton antiporter</fullName>
    </recommendedName>
</protein>
<dbReference type="OrthoDB" id="9772446at2"/>
<dbReference type="InterPro" id="IPR032813">
    <property type="entry name" value="Na_H_antiport_N"/>
</dbReference>
<dbReference type="Pfam" id="PF13726">
    <property type="entry name" value="Na_H_antiport_2"/>
    <property type="match status" value="1"/>
</dbReference>
<feature type="transmembrane region" description="Helical" evidence="6">
    <location>
        <begin position="327"/>
        <end position="347"/>
    </location>
</feature>
<evidence type="ECO:0000256" key="5">
    <source>
        <dbReference type="ARBA" id="ARBA00023136"/>
    </source>
</evidence>
<dbReference type="STRING" id="1236220.SAMN04488112_105168"/>
<dbReference type="Proteomes" id="UP000199387">
    <property type="component" value="Unassembled WGS sequence"/>
</dbReference>
<dbReference type="PANTHER" id="PTHR37821:SF1">
    <property type="entry name" value="AMINO ACID TRANSPORTER YUIF-RELATED"/>
    <property type="match status" value="1"/>
</dbReference>
<evidence type="ECO:0000313" key="10">
    <source>
        <dbReference type="Proteomes" id="UP000199387"/>
    </source>
</evidence>
<evidence type="ECO:0000256" key="1">
    <source>
        <dbReference type="ARBA" id="ARBA00004651"/>
    </source>
</evidence>
<feature type="domain" description="Na+/H+ antiporter NhaC-like C-terminal" evidence="7">
    <location>
        <begin position="143"/>
        <end position="431"/>
    </location>
</feature>
<evidence type="ECO:0000256" key="2">
    <source>
        <dbReference type="ARBA" id="ARBA00022475"/>
    </source>
</evidence>
<organism evidence="9 10">
    <name type="scientific">Melghirimyces thermohalophilus</name>
    <dbReference type="NCBI Taxonomy" id="1236220"/>
    <lineage>
        <taxon>Bacteria</taxon>
        <taxon>Bacillati</taxon>
        <taxon>Bacillota</taxon>
        <taxon>Bacilli</taxon>
        <taxon>Bacillales</taxon>
        <taxon>Thermoactinomycetaceae</taxon>
        <taxon>Melghirimyces</taxon>
    </lineage>
</organism>
<dbReference type="EMBL" id="FMZA01000005">
    <property type="protein sequence ID" value="SDC28367.1"/>
    <property type="molecule type" value="Genomic_DNA"/>
</dbReference>
<gene>
    <name evidence="9" type="ORF">SAMN04488112_105168</name>
</gene>
<feature type="transmembrane region" description="Helical" evidence="6">
    <location>
        <begin position="419"/>
        <end position="436"/>
    </location>
</feature>
<sequence>MDWVVVVSVLILVCLSLSRVHVLLAMIVAAEAAGVMSGRSLSETTELLISGMGGQANTALSYILLGIFAVMIGYSGIVGFLVNSLEKRMKGKRSVLLFVIAGVACLSQNVIPVHIAFIPILIPPLLRWFDQMKVDRRGVASALTFGLKAPYMTIPVGFGLIFQEIIAGEMTANGMDVSLSTVTQAMILPGIGMVFGLLVAVLISYRKDRQPKQVKDGAATEIDAVDGHEQLVFSKGHFFTLVSILAALGVQLGTDSLVLGALTGIICMFLFQVVPFQSGDHFVNKGITMMGMIAFVMLIASGYAHVLTETGSVKALVTSASNMLGESHLVIAAVMLLVGLLVTIGIGSSFGTIPIIAALYVPLCAEVGFSPLATAALIGTAGALGDAGSPASDSTLGPTSGLNADGKHHHIWDTCVPTFLHYNIPLFIFGVLAAVVL</sequence>
<comment type="subcellular location">
    <subcellularLocation>
        <location evidence="1">Cell membrane</location>
        <topology evidence="1">Multi-pass membrane protein</topology>
    </subcellularLocation>
</comment>
<feature type="transmembrane region" description="Helical" evidence="6">
    <location>
        <begin position="95"/>
        <end position="122"/>
    </location>
</feature>
<feature type="transmembrane region" description="Helical" evidence="6">
    <location>
        <begin position="256"/>
        <end position="274"/>
    </location>
</feature>
<feature type="transmembrane region" description="Helical" evidence="6">
    <location>
        <begin position="359"/>
        <end position="384"/>
    </location>
</feature>
<evidence type="ECO:0008006" key="11">
    <source>
        <dbReference type="Google" id="ProtNLM"/>
    </source>
</evidence>
<keyword evidence="3 6" id="KW-0812">Transmembrane</keyword>
<dbReference type="AlphaFoldDB" id="A0A1G6KBR3"/>
<evidence type="ECO:0000313" key="9">
    <source>
        <dbReference type="EMBL" id="SDC28367.1"/>
    </source>
</evidence>
<evidence type="ECO:0000259" key="8">
    <source>
        <dbReference type="Pfam" id="PF13726"/>
    </source>
</evidence>
<keyword evidence="4 6" id="KW-1133">Transmembrane helix</keyword>
<feature type="transmembrane region" description="Helical" evidence="6">
    <location>
        <begin position="232"/>
        <end position="250"/>
    </location>
</feature>
<feature type="transmembrane region" description="Helical" evidence="6">
    <location>
        <begin position="59"/>
        <end position="83"/>
    </location>
</feature>
<evidence type="ECO:0000256" key="3">
    <source>
        <dbReference type="ARBA" id="ARBA00022692"/>
    </source>
</evidence>
<evidence type="ECO:0000256" key="6">
    <source>
        <dbReference type="SAM" id="Phobius"/>
    </source>
</evidence>
<dbReference type="InterPro" id="IPR052576">
    <property type="entry name" value="AA_Transporter-Related"/>
</dbReference>
<feature type="transmembrane region" description="Helical" evidence="6">
    <location>
        <begin position="286"/>
        <end position="307"/>
    </location>
</feature>
<dbReference type="Pfam" id="PF03553">
    <property type="entry name" value="Na_H_antiporter"/>
    <property type="match status" value="1"/>
</dbReference>
<dbReference type="InterPro" id="IPR018461">
    <property type="entry name" value="Na/H_Antiport_NhaC-like_C"/>
</dbReference>
<feature type="domain" description="Putative Na+/H+ antiporter N-terminal" evidence="8">
    <location>
        <begin position="5"/>
        <end position="88"/>
    </location>
</feature>
<evidence type="ECO:0000259" key="7">
    <source>
        <dbReference type="Pfam" id="PF03553"/>
    </source>
</evidence>
<keyword evidence="10" id="KW-1185">Reference proteome</keyword>
<dbReference type="GO" id="GO:0005886">
    <property type="term" value="C:plasma membrane"/>
    <property type="evidence" value="ECO:0007669"/>
    <property type="project" value="UniProtKB-SubCell"/>
</dbReference>